<dbReference type="InterPro" id="IPR048482">
    <property type="entry name" value="GH141_ins"/>
</dbReference>
<dbReference type="SMART" id="SM00710">
    <property type="entry name" value="PbH1"/>
    <property type="match status" value="8"/>
</dbReference>
<comment type="caution">
    <text evidence="2">The sequence shown here is derived from an EMBL/GenBank/DDBJ whole genome shotgun (WGS) entry which is preliminary data.</text>
</comment>
<dbReference type="InterPro" id="IPR011050">
    <property type="entry name" value="Pectin_lyase_fold/virulence"/>
</dbReference>
<dbReference type="PANTHER" id="PTHR36453:SF1">
    <property type="entry name" value="RIGHT HANDED BETA HELIX DOMAIN-CONTAINING PROTEIN"/>
    <property type="match status" value="1"/>
</dbReference>
<dbReference type="RefSeq" id="WP_249310954.1">
    <property type="nucleotide sequence ID" value="NZ_JACRSU010000001.1"/>
</dbReference>
<keyword evidence="3" id="KW-1185">Reference proteome</keyword>
<evidence type="ECO:0000313" key="3">
    <source>
        <dbReference type="Proteomes" id="UP000611762"/>
    </source>
</evidence>
<accession>A0A926DM47</accession>
<dbReference type="Gene3D" id="2.60.120.560">
    <property type="entry name" value="Exo-inulinase, domain 1"/>
    <property type="match status" value="1"/>
</dbReference>
<dbReference type="SUPFAM" id="SSF51126">
    <property type="entry name" value="Pectin lyase-like"/>
    <property type="match status" value="2"/>
</dbReference>
<organism evidence="2 3">
    <name type="scientific">Congzhengia minquanensis</name>
    <dbReference type="NCBI Taxonomy" id="2763657"/>
    <lineage>
        <taxon>Bacteria</taxon>
        <taxon>Bacillati</taxon>
        <taxon>Bacillota</taxon>
        <taxon>Clostridia</taxon>
        <taxon>Eubacteriales</taxon>
        <taxon>Oscillospiraceae</taxon>
        <taxon>Congzhengia</taxon>
    </lineage>
</organism>
<dbReference type="PANTHER" id="PTHR36453">
    <property type="entry name" value="SECRETED PROTEIN-RELATED"/>
    <property type="match status" value="1"/>
</dbReference>
<evidence type="ECO:0000313" key="2">
    <source>
        <dbReference type="EMBL" id="MBC8539744.1"/>
    </source>
</evidence>
<dbReference type="Gene3D" id="2.160.20.10">
    <property type="entry name" value="Single-stranded right-handed beta-helix, Pectin lyase-like"/>
    <property type="match status" value="2"/>
</dbReference>
<protein>
    <recommendedName>
        <fullName evidence="1">GH141-like insertion domain-containing protein</fullName>
    </recommendedName>
</protein>
<dbReference type="Gene3D" id="2.60.40.2340">
    <property type="match status" value="1"/>
</dbReference>
<evidence type="ECO:0000259" key="1">
    <source>
        <dbReference type="Pfam" id="PF21231"/>
    </source>
</evidence>
<gene>
    <name evidence="2" type="ORF">H8698_01985</name>
</gene>
<dbReference type="Proteomes" id="UP000611762">
    <property type="component" value="Unassembled WGS sequence"/>
</dbReference>
<dbReference type="EMBL" id="JACRSU010000001">
    <property type="protein sequence ID" value="MBC8539744.1"/>
    <property type="molecule type" value="Genomic_DNA"/>
</dbReference>
<dbReference type="InterPro" id="IPR006626">
    <property type="entry name" value="PbH1"/>
</dbReference>
<sequence>MRRLWISFLSFFIIAAVLPVLAFGENTESSAWKEFYVSAGAPAGGNGTKSSPFATVEQARDAVRAVSDGMQGDIIVNIGPGNYYLENTIDFTSVDSGKNGYRVIYRGEGQPVLSGGRTISGFSPVPGSANLWQAKAEGFERIRELYVGGRKADIASSEHDMVGTNIYQAPGSRYSSDGFYVSKKDLGIYENAEDIEMKWAQGWVTAICHVDSILQDPAKADQVIVKMQQSWWDIQTVTGGMYGLGAKFNRPFVVQNAMELLDRPGEFYYNRKTQMLYYMPREGENMVQAQVIAPKLEKLVRVTGDTNGDKAKNISFEGIKFAHTTWHYPGEAGILLYQQQKLNQYTDFFDYIPGAIEVNRGDGIAFEDNTFFGFASSGLVLENAVENTVVNGNAFSDIGNAGIVSGRAYHGGNDGIVNSSKNNRPSETAQWNLINGSERLTASYYGPDQDHTLSAVLGSQFWVDSEKYPYGVTWSGDPDAPAQGERTWLRYDFDKPYSIDKIVLAFDPAAVSKPQRSGFEILLSNDRTFADYETIAVQTSPADHVAAYPVNTKEKYRYMMIRTTDATSFALSGAWAFTPDVKLEAVAQINKNNTVSNNYLTRVDDTIYGGGGISGNYNEALSILHNEIYEVPYSGIASGWGWNMTNRGTKNNNISHNLIVDACQYLSDGGGIYTLSDQNGSKVTNNYVKNLFTGNASFYPDEGSSNSTWDNNVQEDAFLNWHVWTDTIQNNTMSNTYGTHDAVRYRGVNNQFDPVKVFLPGQPGEEAYTVIQNAGLEPGYEKLRERVPAGKLRLPDERSRYLDILEGGLIDTNILSLNKVAENVLNNGSFGNLPGQYPIKFRYQLQTAYENMNSAGMADKLERMIELRNVINDTSSAFYRMDLKDMLAFCQSALENAKVSVDGEDLSDAVCIKILNGAVTGRVLDTYPAQSVQEFATEFKAMKQEAETAKTDAEQLRLVIRLEEAYSKFANAKYDAGIAYVHAAAATRTEIDRDSHTATLYVPFGTDLSSVKLEVTPSGSAIIAAQTDKADLTKDFKLPVYCKEAQRYEFWTVRAVEGDPEQADGWATFSAQENCVTAMPSGGTLLTAGKVPYMNKLAAQDGETLQIKFRPITSNDVNSFSVLFGANRSDVKTNCMNLGDSRLQIDVSGNAGTLYEVISGVKTKLTAVAFPVKYNAENTLELKLSRQDGRTQAVVTLNGAVVANTFTNLNYAGGYAGFDNSDFGIEIVNFKKY</sequence>
<reference evidence="2" key="1">
    <citation type="submission" date="2020-08" db="EMBL/GenBank/DDBJ databases">
        <title>Genome public.</title>
        <authorList>
            <person name="Liu C."/>
            <person name="Sun Q."/>
        </authorList>
    </citation>
    <scope>NUCLEOTIDE SEQUENCE</scope>
    <source>
        <strain evidence="2">H8</strain>
    </source>
</reference>
<dbReference type="InterPro" id="IPR012334">
    <property type="entry name" value="Pectin_lyas_fold"/>
</dbReference>
<proteinExistence type="predicted"/>
<dbReference type="AlphaFoldDB" id="A0A926DM47"/>
<name>A0A926DM47_9FIRM</name>
<dbReference type="Pfam" id="PF21231">
    <property type="entry name" value="GH141_M"/>
    <property type="match status" value="1"/>
</dbReference>
<feature type="domain" description="GH141-like insertion" evidence="1">
    <location>
        <begin position="140"/>
        <end position="281"/>
    </location>
</feature>